<accession>A0AAJ4R738</accession>
<reference evidence="1 2" key="1">
    <citation type="submission" date="2018-11" db="EMBL/GenBank/DDBJ databases">
        <title>Genome sequences of Natronomonas sp. CBA1133.</title>
        <authorList>
            <person name="Roh S.W."/>
            <person name="Cha I.-T."/>
        </authorList>
    </citation>
    <scope>NUCLEOTIDE SEQUENCE [LARGE SCALE GENOMIC DNA]</scope>
    <source>
        <strain evidence="1 2">CBA1133</strain>
    </source>
</reference>
<name>A0AAJ4R738_9EURY</name>
<dbReference type="InterPro" id="IPR036388">
    <property type="entry name" value="WH-like_DNA-bd_sf"/>
</dbReference>
<dbReference type="Proteomes" id="UP000270581">
    <property type="component" value="Unassembled WGS sequence"/>
</dbReference>
<dbReference type="Gene3D" id="1.10.10.10">
    <property type="entry name" value="Winged helix-like DNA-binding domain superfamily/Winged helix DNA-binding domain"/>
    <property type="match status" value="1"/>
</dbReference>
<dbReference type="AlphaFoldDB" id="A0AAJ4R738"/>
<comment type="caution">
    <text evidence="1">The sequence shown here is derived from an EMBL/GenBank/DDBJ whole genome shotgun (WGS) entry which is preliminary data.</text>
</comment>
<protein>
    <submittedName>
        <fullName evidence="1">Winged helix-turn-helix domain-containing protein</fullName>
    </submittedName>
</protein>
<evidence type="ECO:0000313" key="2">
    <source>
        <dbReference type="Proteomes" id="UP000270581"/>
    </source>
</evidence>
<gene>
    <name evidence="1" type="ORF">Nmn1133_01420</name>
</gene>
<organism evidence="1 2">
    <name type="scientific">Halosegnis longus</name>
    <dbReference type="NCBI Taxonomy" id="2216012"/>
    <lineage>
        <taxon>Archaea</taxon>
        <taxon>Methanobacteriati</taxon>
        <taxon>Methanobacteriota</taxon>
        <taxon>Stenosarchaea group</taxon>
        <taxon>Halobacteria</taxon>
        <taxon>Halobacteriales</taxon>
        <taxon>Natronomonadaceae</taxon>
        <taxon>Halosegnis</taxon>
    </lineage>
</organism>
<proteinExistence type="predicted"/>
<evidence type="ECO:0000313" key="1">
    <source>
        <dbReference type="EMBL" id="RNJ25482.1"/>
    </source>
</evidence>
<keyword evidence="2" id="KW-1185">Reference proteome</keyword>
<sequence>MCTLDERIIEYVAEDSLASPRLMASAMQFNATRRRIRERCQMLTDAGLIAPISDDAQMYEVTREGQRYLEGDLDAEHQPRPRARG</sequence>
<dbReference type="EMBL" id="RJJC01000001">
    <property type="protein sequence ID" value="RNJ25482.1"/>
    <property type="molecule type" value="Genomic_DNA"/>
</dbReference>